<dbReference type="PANTHER" id="PTHR12441:SF10">
    <property type="entry name" value="ATP SYNTHASE-COUPLING FACTOR 6, MITOCHONDRIAL"/>
    <property type="match status" value="1"/>
</dbReference>
<dbReference type="AlphaFoldDB" id="E9G620"/>
<keyword evidence="7" id="KW-0406">Ion transport</keyword>
<dbReference type="GO" id="GO:0045259">
    <property type="term" value="C:proton-transporting ATP synthase complex"/>
    <property type="evidence" value="ECO:0000318"/>
    <property type="project" value="GO_Central"/>
</dbReference>
<dbReference type="PANTHER" id="PTHR12441">
    <property type="entry name" value="ATP SYNTHASE COUPLING FACTOR 6, MITOCHONDRIAL"/>
    <property type="match status" value="1"/>
</dbReference>
<evidence type="ECO:0000256" key="6">
    <source>
        <dbReference type="ARBA" id="ARBA00022792"/>
    </source>
</evidence>
<dbReference type="Gene3D" id="1.10.246.110">
    <property type="entry name" value="Mitochondrial ATP synthase-coupling factor 6"/>
    <property type="match status" value="1"/>
</dbReference>
<keyword evidence="9" id="KW-0472">Membrane</keyword>
<dbReference type="STRING" id="6669.E9G620"/>
<dbReference type="SUPFAM" id="SSF111357">
    <property type="entry name" value="Mitochondrial ATP synthase coupling factor 6"/>
    <property type="match status" value="1"/>
</dbReference>
<evidence type="ECO:0000313" key="11">
    <source>
        <dbReference type="Proteomes" id="UP000000305"/>
    </source>
</evidence>
<evidence type="ECO:0000256" key="4">
    <source>
        <dbReference type="ARBA" id="ARBA00022547"/>
    </source>
</evidence>
<keyword evidence="6" id="KW-0999">Mitochondrion inner membrane</keyword>
<dbReference type="PhylomeDB" id="E9G620"/>
<evidence type="ECO:0000256" key="8">
    <source>
        <dbReference type="ARBA" id="ARBA00023128"/>
    </source>
</evidence>
<dbReference type="InParanoid" id="E9G620"/>
<keyword evidence="5" id="KW-0375">Hydrogen ion transport</keyword>
<dbReference type="InterPro" id="IPR036204">
    <property type="entry name" value="ATP_synth_f6_sf_mt"/>
</dbReference>
<evidence type="ECO:0000256" key="7">
    <source>
        <dbReference type="ARBA" id="ARBA00023065"/>
    </source>
</evidence>
<organism evidence="10 11">
    <name type="scientific">Daphnia pulex</name>
    <name type="common">Water flea</name>
    <dbReference type="NCBI Taxonomy" id="6669"/>
    <lineage>
        <taxon>Eukaryota</taxon>
        <taxon>Metazoa</taxon>
        <taxon>Ecdysozoa</taxon>
        <taxon>Arthropoda</taxon>
        <taxon>Crustacea</taxon>
        <taxon>Branchiopoda</taxon>
        <taxon>Diplostraca</taxon>
        <taxon>Cladocera</taxon>
        <taxon>Anomopoda</taxon>
        <taxon>Daphniidae</taxon>
        <taxon>Daphnia</taxon>
    </lineage>
</organism>
<keyword evidence="11" id="KW-1185">Reference proteome</keyword>
<gene>
    <name evidence="10" type="ORF">DAPPUDRAFT_230573</name>
</gene>
<comment type="subcellular location">
    <subcellularLocation>
        <location evidence="1">Mitochondrion inner membrane</location>
    </subcellularLocation>
</comment>
<protein>
    <submittedName>
        <fullName evidence="10">Uncharacterized protein</fullName>
    </submittedName>
</protein>
<dbReference type="OrthoDB" id="8902296at2759"/>
<dbReference type="FunFam" id="1.10.246.110:FF:000001">
    <property type="entry name" value="ATP synthase-coupling factor 6, mitochondrial"/>
    <property type="match status" value="1"/>
</dbReference>
<dbReference type="PIRSF" id="PIRSF002455">
    <property type="entry name" value="ATP_synthase_coupling_factor_6"/>
    <property type="match status" value="1"/>
</dbReference>
<keyword evidence="4" id="KW-0138">CF(0)</keyword>
<dbReference type="KEGG" id="dpx:DAPPUDRAFT_230573"/>
<evidence type="ECO:0000256" key="1">
    <source>
        <dbReference type="ARBA" id="ARBA00004273"/>
    </source>
</evidence>
<comment type="similarity">
    <text evidence="2">Belongs to the eukaryotic ATPase subunit F6 family.</text>
</comment>
<dbReference type="FunCoup" id="E9G620">
    <property type="interactions" value="1279"/>
</dbReference>
<evidence type="ECO:0000256" key="3">
    <source>
        <dbReference type="ARBA" id="ARBA00022448"/>
    </source>
</evidence>
<evidence type="ECO:0000256" key="9">
    <source>
        <dbReference type="ARBA" id="ARBA00023136"/>
    </source>
</evidence>
<reference evidence="10 11" key="1">
    <citation type="journal article" date="2011" name="Science">
        <title>The ecoresponsive genome of Daphnia pulex.</title>
        <authorList>
            <person name="Colbourne J.K."/>
            <person name="Pfrender M.E."/>
            <person name="Gilbert D."/>
            <person name="Thomas W.K."/>
            <person name="Tucker A."/>
            <person name="Oakley T.H."/>
            <person name="Tokishita S."/>
            <person name="Aerts A."/>
            <person name="Arnold G.J."/>
            <person name="Basu M.K."/>
            <person name="Bauer D.J."/>
            <person name="Caceres C.E."/>
            <person name="Carmel L."/>
            <person name="Casola C."/>
            <person name="Choi J.H."/>
            <person name="Detter J.C."/>
            <person name="Dong Q."/>
            <person name="Dusheyko S."/>
            <person name="Eads B.D."/>
            <person name="Frohlich T."/>
            <person name="Geiler-Samerotte K.A."/>
            <person name="Gerlach D."/>
            <person name="Hatcher P."/>
            <person name="Jogdeo S."/>
            <person name="Krijgsveld J."/>
            <person name="Kriventseva E.V."/>
            <person name="Kultz D."/>
            <person name="Laforsch C."/>
            <person name="Lindquist E."/>
            <person name="Lopez J."/>
            <person name="Manak J.R."/>
            <person name="Muller J."/>
            <person name="Pangilinan J."/>
            <person name="Patwardhan R.P."/>
            <person name="Pitluck S."/>
            <person name="Pritham E.J."/>
            <person name="Rechtsteiner A."/>
            <person name="Rho M."/>
            <person name="Rogozin I.B."/>
            <person name="Sakarya O."/>
            <person name="Salamov A."/>
            <person name="Schaack S."/>
            <person name="Shapiro H."/>
            <person name="Shiga Y."/>
            <person name="Skalitzky C."/>
            <person name="Smith Z."/>
            <person name="Souvorov A."/>
            <person name="Sung W."/>
            <person name="Tang Z."/>
            <person name="Tsuchiya D."/>
            <person name="Tu H."/>
            <person name="Vos H."/>
            <person name="Wang M."/>
            <person name="Wolf Y.I."/>
            <person name="Yamagata H."/>
            <person name="Yamada T."/>
            <person name="Ye Y."/>
            <person name="Shaw J.R."/>
            <person name="Andrews J."/>
            <person name="Crease T.J."/>
            <person name="Tang H."/>
            <person name="Lucas S.M."/>
            <person name="Robertson H.M."/>
            <person name="Bork P."/>
            <person name="Koonin E.V."/>
            <person name="Zdobnov E.M."/>
            <person name="Grigoriev I.V."/>
            <person name="Lynch M."/>
            <person name="Boore J.L."/>
        </authorList>
    </citation>
    <scope>NUCLEOTIDE SEQUENCE [LARGE SCALE GENOMIC DNA]</scope>
</reference>
<evidence type="ECO:0000256" key="5">
    <source>
        <dbReference type="ARBA" id="ARBA00022781"/>
    </source>
</evidence>
<accession>E9G620</accession>
<dbReference type="GO" id="GO:0015986">
    <property type="term" value="P:proton motive force-driven ATP synthesis"/>
    <property type="evidence" value="ECO:0007669"/>
    <property type="project" value="InterPro"/>
</dbReference>
<keyword evidence="8" id="KW-0496">Mitochondrion</keyword>
<proteinExistence type="inferred from homology"/>
<dbReference type="HOGENOM" id="CLU_145649_0_0_1"/>
<dbReference type="eggNOG" id="KOG4634">
    <property type="taxonomic scope" value="Eukaryota"/>
</dbReference>
<evidence type="ECO:0000313" key="10">
    <source>
        <dbReference type="EMBL" id="EFX84862.1"/>
    </source>
</evidence>
<dbReference type="OMA" id="MTKFPTF"/>
<keyword evidence="3" id="KW-0813">Transport</keyword>
<dbReference type="GO" id="GO:0015078">
    <property type="term" value="F:proton transmembrane transporter activity"/>
    <property type="evidence" value="ECO:0007669"/>
    <property type="project" value="InterPro"/>
</dbReference>
<evidence type="ECO:0000256" key="2">
    <source>
        <dbReference type="ARBA" id="ARBA00007346"/>
    </source>
</evidence>
<dbReference type="EMBL" id="GL732533">
    <property type="protein sequence ID" value="EFX84862.1"/>
    <property type="molecule type" value="Genomic_DNA"/>
</dbReference>
<name>E9G620_DAPPU</name>
<dbReference type="Pfam" id="PF05511">
    <property type="entry name" value="ATP-synt_F6"/>
    <property type="match status" value="1"/>
</dbReference>
<dbReference type="InterPro" id="IPR008387">
    <property type="entry name" value="ATP_synth_f6_mt"/>
</dbReference>
<dbReference type="GO" id="GO:0005743">
    <property type="term" value="C:mitochondrial inner membrane"/>
    <property type="evidence" value="ECO:0007669"/>
    <property type="project" value="UniProtKB-SubCell"/>
</dbReference>
<sequence>MFATRTRLAVRQGTVLQRQFGISAVVANKAVDPIQKLFLDKLNEYKVKSKAAGGKLVDPSPAIQKDIATELDRVRRVYGGADGADMTKFPTFNFPEPKVDPINS</sequence>
<dbReference type="Proteomes" id="UP000000305">
    <property type="component" value="Unassembled WGS sequence"/>
</dbReference>